<dbReference type="RefSeq" id="WP_184457961.1">
    <property type="nucleotide sequence ID" value="NZ_JACIFV010000013.1"/>
</dbReference>
<feature type="domain" description="DSBA-like thioredoxin" evidence="1">
    <location>
        <begin position="4"/>
        <end position="185"/>
    </location>
</feature>
<organism evidence="2 3">
    <name type="scientific">Rhizobium aethiopicum</name>
    <dbReference type="NCBI Taxonomy" id="1138170"/>
    <lineage>
        <taxon>Bacteria</taxon>
        <taxon>Pseudomonadati</taxon>
        <taxon>Pseudomonadota</taxon>
        <taxon>Alphaproteobacteria</taxon>
        <taxon>Hyphomicrobiales</taxon>
        <taxon>Rhizobiaceae</taxon>
        <taxon>Rhizobium/Agrobacterium group</taxon>
        <taxon>Rhizobium</taxon>
    </lineage>
</organism>
<gene>
    <name evidence="2" type="ORF">GGD53_003661</name>
</gene>
<proteinExistence type="predicted"/>
<dbReference type="GO" id="GO:0016491">
    <property type="term" value="F:oxidoreductase activity"/>
    <property type="evidence" value="ECO:0007669"/>
    <property type="project" value="InterPro"/>
</dbReference>
<sequence length="210" mass="22751">MRITYLFDPLCGWCYGASPAIERLAALEDVTVDLAPTGLFAGAGARSMDAGFAAYAWQNDQRIARLTGQPFTEAYRSRILGATGSLFDSAPVTLGVVATGITAPDREIEILKRLQRARYEEARDTADRAVVADLLSEADLEDAARRVRSADEDVIAIYNKRIDAARADMRRFGVDGVPALVLDDGAGRRLLRGNTLFGPFELLAAEVRAA</sequence>
<dbReference type="CDD" id="cd03025">
    <property type="entry name" value="DsbA_FrnE_like"/>
    <property type="match status" value="1"/>
</dbReference>
<comment type="caution">
    <text evidence="2">The sequence shown here is derived from an EMBL/GenBank/DDBJ whole genome shotgun (WGS) entry which is preliminary data.</text>
</comment>
<dbReference type="Pfam" id="PF01323">
    <property type="entry name" value="DSBA"/>
    <property type="match status" value="1"/>
</dbReference>
<protein>
    <recommendedName>
        <fullName evidence="1">DSBA-like thioredoxin domain-containing protein</fullName>
    </recommendedName>
</protein>
<dbReference type="Proteomes" id="UP000524492">
    <property type="component" value="Unassembled WGS sequence"/>
</dbReference>
<dbReference type="SUPFAM" id="SSF52833">
    <property type="entry name" value="Thioredoxin-like"/>
    <property type="match status" value="1"/>
</dbReference>
<reference evidence="2 3" key="1">
    <citation type="submission" date="2020-08" db="EMBL/GenBank/DDBJ databases">
        <title>Genomic Encyclopedia of Type Strains, Phase IV (KMG-V): Genome sequencing to study the core and pangenomes of soil and plant-associated prokaryotes.</title>
        <authorList>
            <person name="Whitman W."/>
        </authorList>
    </citation>
    <scope>NUCLEOTIDE SEQUENCE [LARGE SCALE GENOMIC DNA]</scope>
    <source>
        <strain evidence="2 3">SEMIA 4074</strain>
    </source>
</reference>
<dbReference type="InterPro" id="IPR001853">
    <property type="entry name" value="DSBA-like_thioredoxin_dom"/>
</dbReference>
<keyword evidence="3" id="KW-1185">Reference proteome</keyword>
<dbReference type="AlphaFoldDB" id="A0A7W6MJG1"/>
<dbReference type="InterPro" id="IPR036249">
    <property type="entry name" value="Thioredoxin-like_sf"/>
</dbReference>
<dbReference type="Gene3D" id="3.40.30.10">
    <property type="entry name" value="Glutaredoxin"/>
    <property type="match status" value="1"/>
</dbReference>
<accession>A0A7W6MJG1</accession>
<name>A0A7W6MJG1_9HYPH</name>
<evidence type="ECO:0000259" key="1">
    <source>
        <dbReference type="Pfam" id="PF01323"/>
    </source>
</evidence>
<evidence type="ECO:0000313" key="3">
    <source>
        <dbReference type="Proteomes" id="UP000524492"/>
    </source>
</evidence>
<evidence type="ECO:0000313" key="2">
    <source>
        <dbReference type="EMBL" id="MBB4193494.1"/>
    </source>
</evidence>
<dbReference type="EMBL" id="JACIFV010000013">
    <property type="protein sequence ID" value="MBB4193494.1"/>
    <property type="molecule type" value="Genomic_DNA"/>
</dbReference>